<sequence>MSFDLPTIDELKRSAESGQRITPEDVSVISQAESELTGSGPVAGGPAATAQSLAMKQMNFDTKLDEISRKPQSHITQEDAREIQATEGRAFNKPPGVGSVSAQVRSIANRNTALGLPPVAIDGPTYVTKDDASEAQHMESMIYGGQNPRGGMAAQMQSAADKIENVRRSSQESL</sequence>
<dbReference type="Proteomes" id="UP000266188">
    <property type="component" value="Unassembled WGS sequence"/>
</dbReference>
<evidence type="ECO:0000256" key="1">
    <source>
        <dbReference type="SAM" id="MobiDB-lite"/>
    </source>
</evidence>
<dbReference type="OrthoDB" id="2799468at2759"/>
<organism evidence="3 4">
    <name type="scientific">Aspergillus sclerotialis</name>
    <dbReference type="NCBI Taxonomy" id="2070753"/>
    <lineage>
        <taxon>Eukaryota</taxon>
        <taxon>Fungi</taxon>
        <taxon>Dikarya</taxon>
        <taxon>Ascomycota</taxon>
        <taxon>Pezizomycotina</taxon>
        <taxon>Eurotiomycetes</taxon>
        <taxon>Eurotiomycetidae</taxon>
        <taxon>Eurotiales</taxon>
        <taxon>Aspergillaceae</taxon>
        <taxon>Aspergillus</taxon>
        <taxon>Aspergillus subgen. Polypaecilum</taxon>
    </lineage>
</organism>
<evidence type="ECO:0000313" key="3">
    <source>
        <dbReference type="EMBL" id="RJE19529.1"/>
    </source>
</evidence>
<feature type="region of interest" description="Disordered" evidence="1">
    <location>
        <begin position="1"/>
        <end position="25"/>
    </location>
</feature>
<name>A0A3A2Z8U9_9EURO</name>
<accession>A0A3A2Z8U9</accession>
<comment type="caution">
    <text evidence="3">The sequence shown here is derived from an EMBL/GenBank/DDBJ whole genome shotgun (WGS) entry which is preliminary data.</text>
</comment>
<feature type="domain" description="SMP" evidence="2">
    <location>
        <begin position="127"/>
        <end position="161"/>
    </location>
</feature>
<protein>
    <submittedName>
        <fullName evidence="3">Seed maturation protein</fullName>
    </submittedName>
</protein>
<feature type="domain" description="SMP" evidence="2">
    <location>
        <begin position="18"/>
        <end position="52"/>
    </location>
</feature>
<dbReference type="InterPro" id="IPR007011">
    <property type="entry name" value="LEA_SMP_dom"/>
</dbReference>
<evidence type="ECO:0000259" key="2">
    <source>
        <dbReference type="Pfam" id="PF04927"/>
    </source>
</evidence>
<feature type="domain" description="SMP" evidence="2">
    <location>
        <begin position="74"/>
        <end position="112"/>
    </location>
</feature>
<gene>
    <name evidence="3" type="ORF">PHISCL_08134</name>
</gene>
<dbReference type="Pfam" id="PF04927">
    <property type="entry name" value="SMP"/>
    <property type="match status" value="3"/>
</dbReference>
<dbReference type="STRING" id="2070753.A0A3A2Z8U9"/>
<dbReference type="AlphaFoldDB" id="A0A3A2Z8U9"/>
<feature type="region of interest" description="Disordered" evidence="1">
    <location>
        <begin position="139"/>
        <end position="174"/>
    </location>
</feature>
<evidence type="ECO:0000313" key="4">
    <source>
        <dbReference type="Proteomes" id="UP000266188"/>
    </source>
</evidence>
<keyword evidence="4" id="KW-1185">Reference proteome</keyword>
<proteinExistence type="predicted"/>
<feature type="compositionally biased region" description="Basic and acidic residues" evidence="1">
    <location>
        <begin position="161"/>
        <end position="174"/>
    </location>
</feature>
<reference evidence="4" key="1">
    <citation type="submission" date="2017-02" db="EMBL/GenBank/DDBJ databases">
        <authorList>
            <person name="Tafer H."/>
            <person name="Lopandic K."/>
        </authorList>
    </citation>
    <scope>NUCLEOTIDE SEQUENCE [LARGE SCALE GENOMIC DNA]</scope>
    <source>
        <strain evidence="4">CBS 366.77</strain>
    </source>
</reference>
<dbReference type="EMBL" id="MVGC01000396">
    <property type="protein sequence ID" value="RJE19529.1"/>
    <property type="molecule type" value="Genomic_DNA"/>
</dbReference>